<evidence type="ECO:0000313" key="2">
    <source>
        <dbReference type="Proteomes" id="UP000241769"/>
    </source>
</evidence>
<comment type="caution">
    <text evidence="1">The sequence shown here is derived from an EMBL/GenBank/DDBJ whole genome shotgun (WGS) entry which is preliminary data.</text>
</comment>
<evidence type="ECO:0000313" key="1">
    <source>
        <dbReference type="EMBL" id="PRP87770.1"/>
    </source>
</evidence>
<reference evidence="1 2" key="1">
    <citation type="journal article" date="2018" name="Genome Biol. Evol.">
        <title>Multiple Roots of Fruiting Body Formation in Amoebozoa.</title>
        <authorList>
            <person name="Hillmann F."/>
            <person name="Forbes G."/>
            <person name="Novohradska S."/>
            <person name="Ferling I."/>
            <person name="Riege K."/>
            <person name="Groth M."/>
            <person name="Westermann M."/>
            <person name="Marz M."/>
            <person name="Spaller T."/>
            <person name="Winckler T."/>
            <person name="Schaap P."/>
            <person name="Glockner G."/>
        </authorList>
    </citation>
    <scope>NUCLEOTIDE SEQUENCE [LARGE SCALE GENOMIC DNA]</scope>
    <source>
        <strain evidence="1 2">Jena</strain>
    </source>
</reference>
<dbReference type="EMBL" id="MDYQ01000017">
    <property type="protein sequence ID" value="PRP87770.1"/>
    <property type="molecule type" value="Genomic_DNA"/>
</dbReference>
<keyword evidence="2" id="KW-1185">Reference proteome</keyword>
<protein>
    <submittedName>
        <fullName evidence="1">Uncharacterized protein</fullName>
    </submittedName>
</protein>
<organism evidence="1 2">
    <name type="scientific">Planoprotostelium fungivorum</name>
    <dbReference type="NCBI Taxonomy" id="1890364"/>
    <lineage>
        <taxon>Eukaryota</taxon>
        <taxon>Amoebozoa</taxon>
        <taxon>Evosea</taxon>
        <taxon>Variosea</taxon>
        <taxon>Cavosteliida</taxon>
        <taxon>Cavosteliaceae</taxon>
        <taxon>Planoprotostelium</taxon>
    </lineage>
</organism>
<dbReference type="Proteomes" id="UP000241769">
    <property type="component" value="Unassembled WGS sequence"/>
</dbReference>
<dbReference type="AlphaFoldDB" id="A0A2P6NV16"/>
<gene>
    <name evidence="1" type="ORF">PROFUN_04244</name>
</gene>
<dbReference type="InParanoid" id="A0A2P6NV16"/>
<sequence>MCPQSCEESQTESGSKKCIHCDIPRVLKVPDVRKCSKGSLSIESSPPLRPLDGGIGRPIDDYISILIVKVTVGTQQSDIGLKLVHPTEDFATEHYDALKTRYCFLALANHFASGFFAIVWKERLSFKNLDDAHVRIH</sequence>
<proteinExistence type="predicted"/>
<accession>A0A2P6NV16</accession>
<name>A0A2P6NV16_9EUKA</name>